<keyword evidence="3" id="KW-1185">Reference proteome</keyword>
<dbReference type="Pfam" id="PF13527">
    <property type="entry name" value="Acetyltransf_9"/>
    <property type="match status" value="1"/>
</dbReference>
<gene>
    <name evidence="2" type="ORF">SAMN05421881_100824</name>
</gene>
<dbReference type="Gene3D" id="3.40.50.150">
    <property type="entry name" value="Vaccinia Virus protein VP39"/>
    <property type="match status" value="1"/>
</dbReference>
<dbReference type="STRING" id="44576.SAMN05421881_100824"/>
<dbReference type="Pfam" id="PF08241">
    <property type="entry name" value="Methyltransf_11"/>
    <property type="match status" value="1"/>
</dbReference>
<dbReference type="GO" id="GO:0008757">
    <property type="term" value="F:S-adenosylmethionine-dependent methyltransferase activity"/>
    <property type="evidence" value="ECO:0007669"/>
    <property type="project" value="InterPro"/>
</dbReference>
<evidence type="ECO:0000259" key="1">
    <source>
        <dbReference type="Pfam" id="PF08241"/>
    </source>
</evidence>
<organism evidence="2 3">
    <name type="scientific">Nitrosomonas halophila</name>
    <dbReference type="NCBI Taxonomy" id="44576"/>
    <lineage>
        <taxon>Bacteria</taxon>
        <taxon>Pseudomonadati</taxon>
        <taxon>Pseudomonadota</taxon>
        <taxon>Betaproteobacteria</taxon>
        <taxon>Nitrosomonadales</taxon>
        <taxon>Nitrosomonadaceae</taxon>
        <taxon>Nitrosomonas</taxon>
    </lineage>
</organism>
<dbReference type="Proteomes" id="UP000198640">
    <property type="component" value="Unassembled WGS sequence"/>
</dbReference>
<dbReference type="SUPFAM" id="SSF53335">
    <property type="entry name" value="S-adenosyl-L-methionine-dependent methyltransferases"/>
    <property type="match status" value="1"/>
</dbReference>
<sequence>MNKNVRSFRQIPYQSETAVHAMTQAIDSDVDSLPAWEQNMHAACKNLAFPLNVYAYALILEEGQVDALHYGLFQRDDMSIRQAQQHSTDLILLRLPASPSRILEIGVGLGATFSLLTQQGHQVHGITPDSAQIACLQARFGQQVAVSCQRLEDFEAAAESFDWLLFQESAQYINPLVIFNQALGLLPYGGSILIVDEFALRRTEAHQEGLHLLADILTLADRLGFELVEHIDLSSMAAPTLEHLLRMTHAHRQRLQRDLGLEAGVLAQLDESNRHYRKKYAEGIFGYALLHFRKKTMPKWRVDLLGEQRAAEMLSLFEQVFGHSMSPQLWRWKYGRANSQALGIWRDGRLVAHYGGMSRAILLFGEARTAVQIGDVMVDPAERGVLTRKGPFFLMAATFQERYIGYGKVFLTAYGFPNERAMRVAERLGLYTGVGSVIEIEWKPAGKMPHCLTRLQPIDDWHEIWQTSAIDALWHQMAMELQDAIVGVRDQSYLRARYLDHPEHAYQLVLVVSRFGTGLRGLMVLRHDPHETEIMDLIAPLHAMPLMVSHARRIAGIHGKNRLFLRIPKNFAARFTATGGVQTGEEIPIPTPAWSHAPAAEMLHNHWWLTGGDMDFR</sequence>
<feature type="domain" description="Methyltransferase type 11" evidence="1">
    <location>
        <begin position="103"/>
        <end position="194"/>
    </location>
</feature>
<dbReference type="EMBL" id="FNOY01000008">
    <property type="protein sequence ID" value="SDX77642.1"/>
    <property type="molecule type" value="Genomic_DNA"/>
</dbReference>
<dbReference type="SUPFAM" id="SSF55729">
    <property type="entry name" value="Acyl-CoA N-acyltransferases (Nat)"/>
    <property type="match status" value="1"/>
</dbReference>
<dbReference type="InterPro" id="IPR016181">
    <property type="entry name" value="Acyl_CoA_acyltransferase"/>
</dbReference>
<dbReference type="Gene3D" id="3.40.630.30">
    <property type="match status" value="1"/>
</dbReference>
<dbReference type="CDD" id="cd02440">
    <property type="entry name" value="AdoMet_MTases"/>
    <property type="match status" value="1"/>
</dbReference>
<accession>A0A1H3EFY3</accession>
<dbReference type="InterPro" id="IPR029063">
    <property type="entry name" value="SAM-dependent_MTases_sf"/>
</dbReference>
<dbReference type="AlphaFoldDB" id="A0A1H3EFY3"/>
<evidence type="ECO:0000313" key="2">
    <source>
        <dbReference type="EMBL" id="SDX77642.1"/>
    </source>
</evidence>
<evidence type="ECO:0000313" key="3">
    <source>
        <dbReference type="Proteomes" id="UP000198640"/>
    </source>
</evidence>
<protein>
    <submittedName>
        <fullName evidence="2">Cyclopropane fatty-acyl-phospholipid synthase</fullName>
    </submittedName>
</protein>
<dbReference type="InterPro" id="IPR013216">
    <property type="entry name" value="Methyltransf_11"/>
</dbReference>
<dbReference type="OrthoDB" id="8542820at2"/>
<proteinExistence type="predicted"/>
<reference evidence="2 3" key="1">
    <citation type="submission" date="2016-10" db="EMBL/GenBank/DDBJ databases">
        <authorList>
            <person name="de Groot N.N."/>
        </authorList>
    </citation>
    <scope>NUCLEOTIDE SEQUENCE [LARGE SCALE GENOMIC DNA]</scope>
    <source>
        <strain evidence="2 3">Nm1</strain>
    </source>
</reference>
<name>A0A1H3EFY3_9PROT</name>